<dbReference type="OrthoDB" id="2358609at2759"/>
<accession>A0A068S4F0</accession>
<sequence length="127" mass="14837">MSRLLTRVLHPWRTIKRHHTKKHSSEQQQQSFTSASSTVVVAPSFSFSTSSCLTESQYYRDDLVRVDALQYALSQQHDKDGNEDFFCIWNDELERVYERSRVALGSLEQRVDELCSEICIIVRNYAM</sequence>
<dbReference type="VEuPathDB" id="FungiDB:LCOR_07868.1"/>
<dbReference type="Proteomes" id="UP000027586">
    <property type="component" value="Unassembled WGS sequence"/>
</dbReference>
<reference evidence="1" key="1">
    <citation type="submission" date="2013-08" db="EMBL/GenBank/DDBJ databases">
        <title>Gene expansion shapes genome architecture in the human pathogen Lichtheimia corymbifera: an evolutionary genomics analysis in the ancient terrestrial Mucorales (Mucoromycotina).</title>
        <authorList>
            <person name="Schwartze V.U."/>
            <person name="Winter S."/>
            <person name="Shelest E."/>
            <person name="Marcet-Houben M."/>
            <person name="Horn F."/>
            <person name="Wehner S."/>
            <person name="Hoffmann K."/>
            <person name="Riege K."/>
            <person name="Sammeth M."/>
            <person name="Nowrousian M."/>
            <person name="Valiante V."/>
            <person name="Linde J."/>
            <person name="Jacobsen I.D."/>
            <person name="Marz M."/>
            <person name="Brakhage A.A."/>
            <person name="Gabaldon T."/>
            <person name="Bocker S."/>
            <person name="Voigt K."/>
        </authorList>
    </citation>
    <scope>NUCLEOTIDE SEQUENCE [LARGE SCALE GENOMIC DNA]</scope>
    <source>
        <strain evidence="1">FSU 9682</strain>
    </source>
</reference>
<gene>
    <name evidence="1" type="ORF">LCOR_07868.1</name>
</gene>
<comment type="caution">
    <text evidence="1">The sequence shown here is derived from an EMBL/GenBank/DDBJ whole genome shotgun (WGS) entry which is preliminary data.</text>
</comment>
<dbReference type="AlphaFoldDB" id="A0A068S4F0"/>
<evidence type="ECO:0000313" key="2">
    <source>
        <dbReference type="Proteomes" id="UP000027586"/>
    </source>
</evidence>
<dbReference type="EMBL" id="CBTN010000041">
    <property type="protein sequence ID" value="CDH56865.1"/>
    <property type="molecule type" value="Genomic_DNA"/>
</dbReference>
<name>A0A068S4F0_9FUNG</name>
<organism evidence="1 2">
    <name type="scientific">Lichtheimia corymbifera JMRC:FSU:9682</name>
    <dbReference type="NCBI Taxonomy" id="1263082"/>
    <lineage>
        <taxon>Eukaryota</taxon>
        <taxon>Fungi</taxon>
        <taxon>Fungi incertae sedis</taxon>
        <taxon>Mucoromycota</taxon>
        <taxon>Mucoromycotina</taxon>
        <taxon>Mucoromycetes</taxon>
        <taxon>Mucorales</taxon>
        <taxon>Lichtheimiaceae</taxon>
        <taxon>Lichtheimia</taxon>
    </lineage>
</organism>
<protein>
    <submittedName>
        <fullName evidence="1">Uncharacterized protein</fullName>
    </submittedName>
</protein>
<proteinExistence type="predicted"/>
<evidence type="ECO:0000313" key="1">
    <source>
        <dbReference type="EMBL" id="CDH56865.1"/>
    </source>
</evidence>
<keyword evidence="2" id="KW-1185">Reference proteome</keyword>